<sequence length="62" mass="6681">IESDSRLQGSARLQKLACDAMENEIIINIQPPTLCITDTDCPGHRRANTRPLGLASGISSQC</sequence>
<accession>A0A024RVW7</accession>
<dbReference type="EMBL" id="KI911175">
    <property type="protein sequence ID" value="ETR97213.1"/>
    <property type="molecule type" value="Genomic_DNA"/>
</dbReference>
<feature type="non-terminal residue" evidence="1">
    <location>
        <position position="1"/>
    </location>
</feature>
<name>A0A024RVW7_HYPJR</name>
<dbReference type="KEGG" id="trr:M419DRAFT_121135"/>
<evidence type="ECO:0000313" key="2">
    <source>
        <dbReference type="Proteomes" id="UP000024376"/>
    </source>
</evidence>
<protein>
    <submittedName>
        <fullName evidence="1">Uncharacterized protein</fullName>
    </submittedName>
</protein>
<dbReference type="HOGENOM" id="CLU_2910609_0_0_1"/>
<evidence type="ECO:0000313" key="1">
    <source>
        <dbReference type="EMBL" id="ETR97213.1"/>
    </source>
</evidence>
<gene>
    <name evidence="1" type="ORF">M419DRAFT_121135</name>
</gene>
<dbReference type="Proteomes" id="UP000024376">
    <property type="component" value="Unassembled WGS sequence"/>
</dbReference>
<dbReference type="AlphaFoldDB" id="A0A024RVW7"/>
<reference evidence="2" key="1">
    <citation type="journal article" date="2013" name="Ind. Biotechnol.">
        <title>Comparative genomics analysis of Trichoderma reesei strains.</title>
        <authorList>
            <person name="Koike H."/>
            <person name="Aerts A."/>
            <person name="LaButti K."/>
            <person name="Grigoriev I.V."/>
            <person name="Baker S.E."/>
        </authorList>
    </citation>
    <scope>NUCLEOTIDE SEQUENCE [LARGE SCALE GENOMIC DNA]</scope>
    <source>
        <strain evidence="2">ATCC 56765 / BCRC 32924 / NRRL 11460 / Rut C-30</strain>
    </source>
</reference>
<proteinExistence type="predicted"/>
<organism evidence="1 2">
    <name type="scientific">Hypocrea jecorina (strain ATCC 56765 / BCRC 32924 / NRRL 11460 / Rut C-30)</name>
    <name type="common">Trichoderma reesei</name>
    <dbReference type="NCBI Taxonomy" id="1344414"/>
    <lineage>
        <taxon>Eukaryota</taxon>
        <taxon>Fungi</taxon>
        <taxon>Dikarya</taxon>
        <taxon>Ascomycota</taxon>
        <taxon>Pezizomycotina</taxon>
        <taxon>Sordariomycetes</taxon>
        <taxon>Hypocreomycetidae</taxon>
        <taxon>Hypocreales</taxon>
        <taxon>Hypocreaceae</taxon>
        <taxon>Trichoderma</taxon>
    </lineage>
</organism>